<evidence type="ECO:0000256" key="7">
    <source>
        <dbReference type="RuleBase" id="RU361113"/>
    </source>
</evidence>
<dbReference type="OrthoDB" id="5984515at2759"/>
<evidence type="ECO:0000313" key="10">
    <source>
        <dbReference type="Proteomes" id="UP001163046"/>
    </source>
</evidence>
<keyword evidence="6 7" id="KW-0472">Membrane</keyword>
<evidence type="ECO:0000256" key="1">
    <source>
        <dbReference type="ARBA" id="ARBA00004127"/>
    </source>
</evidence>
<evidence type="ECO:0000256" key="3">
    <source>
        <dbReference type="ARBA" id="ARBA00022448"/>
    </source>
</evidence>
<comment type="caution">
    <text evidence="9">The sequence shown here is derived from an EMBL/GenBank/DDBJ whole genome shotgun (WGS) entry which is preliminary data.</text>
</comment>
<dbReference type="GO" id="GO:0012505">
    <property type="term" value="C:endomembrane system"/>
    <property type="evidence" value="ECO:0007669"/>
    <property type="project" value="UniProtKB-SubCell"/>
</dbReference>
<dbReference type="AlphaFoldDB" id="A0A9X0CYA2"/>
<evidence type="ECO:0000256" key="2">
    <source>
        <dbReference type="ARBA" id="ARBA00007467"/>
    </source>
</evidence>
<evidence type="ECO:0000313" key="9">
    <source>
        <dbReference type="EMBL" id="KAJ7377894.1"/>
    </source>
</evidence>
<gene>
    <name evidence="9" type="primary">BTN1_19</name>
    <name evidence="9" type="ORF">OS493_025788</name>
</gene>
<feature type="transmembrane region" description="Helical" evidence="7">
    <location>
        <begin position="73"/>
        <end position="90"/>
    </location>
</feature>
<feature type="transmembrane region" description="Helical" evidence="7">
    <location>
        <begin position="102"/>
        <end position="122"/>
    </location>
</feature>
<feature type="transmembrane region" description="Helical" evidence="7">
    <location>
        <begin position="189"/>
        <end position="209"/>
    </location>
</feature>
<proteinExistence type="inferred from homology"/>
<dbReference type="PANTHER" id="PTHR10981:SF0">
    <property type="entry name" value="BATTENIN"/>
    <property type="match status" value="1"/>
</dbReference>
<keyword evidence="4 7" id="KW-0812">Transmembrane</keyword>
<keyword evidence="10" id="KW-1185">Reference proteome</keyword>
<accession>A0A9X0CYA2</accession>
<organism evidence="9 10">
    <name type="scientific">Desmophyllum pertusum</name>
    <dbReference type="NCBI Taxonomy" id="174260"/>
    <lineage>
        <taxon>Eukaryota</taxon>
        <taxon>Metazoa</taxon>
        <taxon>Cnidaria</taxon>
        <taxon>Anthozoa</taxon>
        <taxon>Hexacorallia</taxon>
        <taxon>Scleractinia</taxon>
        <taxon>Caryophylliina</taxon>
        <taxon>Caryophylliidae</taxon>
        <taxon>Desmophyllum</taxon>
    </lineage>
</organism>
<dbReference type="GO" id="GO:0051453">
    <property type="term" value="P:regulation of intracellular pH"/>
    <property type="evidence" value="ECO:0007669"/>
    <property type="project" value="TreeGrafter"/>
</dbReference>
<dbReference type="FunFam" id="1.20.1250.20:FF:001145">
    <property type="entry name" value="Battenin"/>
    <property type="match status" value="1"/>
</dbReference>
<reference evidence="9" key="1">
    <citation type="submission" date="2023-01" db="EMBL/GenBank/DDBJ databases">
        <title>Genome assembly of the deep-sea coral Lophelia pertusa.</title>
        <authorList>
            <person name="Herrera S."/>
            <person name="Cordes E."/>
        </authorList>
    </citation>
    <scope>NUCLEOTIDE SEQUENCE</scope>
    <source>
        <strain evidence="9">USNM1676648</strain>
        <tissue evidence="9">Polyp</tissue>
    </source>
</reference>
<feature type="region of interest" description="Disordered" evidence="8">
    <location>
        <begin position="33"/>
        <end position="63"/>
    </location>
</feature>
<dbReference type="PANTHER" id="PTHR10981">
    <property type="entry name" value="BATTENIN"/>
    <property type="match status" value="1"/>
</dbReference>
<feature type="transmembrane region" description="Helical" evidence="7">
    <location>
        <begin position="128"/>
        <end position="150"/>
    </location>
</feature>
<feature type="compositionally biased region" description="Basic and acidic residues" evidence="8">
    <location>
        <begin position="54"/>
        <end position="63"/>
    </location>
</feature>
<comment type="similarity">
    <text evidence="2 7">Belongs to the battenin family.</text>
</comment>
<evidence type="ECO:0000256" key="6">
    <source>
        <dbReference type="ARBA" id="ARBA00023136"/>
    </source>
</evidence>
<evidence type="ECO:0000256" key="8">
    <source>
        <dbReference type="SAM" id="MobiDB-lite"/>
    </source>
</evidence>
<keyword evidence="5 7" id="KW-1133">Transmembrane helix</keyword>
<dbReference type="Gene3D" id="1.20.1250.20">
    <property type="entry name" value="MFS general substrate transporter like domains"/>
    <property type="match status" value="1"/>
</dbReference>
<name>A0A9X0CYA2_9CNID</name>
<protein>
    <recommendedName>
        <fullName evidence="7">Battenin</fullName>
    </recommendedName>
</protein>
<comment type="subcellular location">
    <subcellularLocation>
        <location evidence="1">Endomembrane system</location>
        <topology evidence="1">Multi-pass membrane protein</topology>
    </subcellularLocation>
    <subcellularLocation>
        <location evidence="7">Lysosome membrane</location>
        <topology evidence="7">Multi-pass membrane protein</topology>
    </subcellularLocation>
</comment>
<dbReference type="InterPro" id="IPR003492">
    <property type="entry name" value="Battenin_disease_Cln3"/>
</dbReference>
<dbReference type="InterPro" id="IPR036259">
    <property type="entry name" value="MFS_trans_sf"/>
</dbReference>
<dbReference type="EMBL" id="MU826371">
    <property type="protein sequence ID" value="KAJ7377894.1"/>
    <property type="molecule type" value="Genomic_DNA"/>
</dbReference>
<feature type="transmembrane region" description="Helical" evidence="7">
    <location>
        <begin position="157"/>
        <end position="177"/>
    </location>
</feature>
<dbReference type="Pfam" id="PF02487">
    <property type="entry name" value="CLN3"/>
    <property type="match status" value="1"/>
</dbReference>
<dbReference type="GO" id="GO:0005765">
    <property type="term" value="C:lysosomal membrane"/>
    <property type="evidence" value="ECO:0007669"/>
    <property type="project" value="UniProtKB-SubCell"/>
</dbReference>
<feature type="transmembrane region" description="Helical" evidence="7">
    <location>
        <begin position="360"/>
        <end position="379"/>
    </location>
</feature>
<feature type="transmembrane region" description="Helical" evidence="7">
    <location>
        <begin position="334"/>
        <end position="354"/>
    </location>
</feature>
<keyword evidence="7" id="KW-0458">Lysosome</keyword>
<dbReference type="SUPFAM" id="SSF103473">
    <property type="entry name" value="MFS general substrate transporter"/>
    <property type="match status" value="1"/>
</dbReference>
<keyword evidence="3" id="KW-0813">Transport</keyword>
<evidence type="ECO:0000256" key="5">
    <source>
        <dbReference type="ARBA" id="ARBA00022989"/>
    </source>
</evidence>
<dbReference type="Proteomes" id="UP001163046">
    <property type="component" value="Unassembled WGS sequence"/>
</dbReference>
<sequence>MATQYATSRPLYPITDSINDEGNIQSEISFQQSSRISTEDANFDEESGLISDPQSDKAKRESGSEDVLAGSRIPTTIVIIAIAVPVLGVKTTAPWFLQKCSYLYKSCTVVLLLLVGVIVVVSVDNVHWRLFGISVIESGVSFSEITFLALTASYHEVTVSAFVAGIGVSSLLGPLYYTGLTTWACLAPRTAISTTIPWPFLVLLIYAILEKKDIDSKATEGGDVKYEKLPASEDDSDKQDPTFENGLTWKDKFSVAKQILPFITYLFLTYFAEYLSNQAIITTLAFSNSSFSSRDHYQYYIVCYQVGKFLGRSHIFLLSCTCSKVIPYVRVKRTWILALIEIAHMLFFLFASWYRFVPHVSIILILCVTEGFVAGSMYINSAYTVSEVISDPKQREFALGLLTIGNGLGKLTAGFVGLHVEPRLKEHCVYDLELRDQCITRYPQQSGWTTSKHCGTDHEYNTNSTRL</sequence>
<evidence type="ECO:0000256" key="4">
    <source>
        <dbReference type="ARBA" id="ARBA00022692"/>
    </source>
</evidence>
<dbReference type="PRINTS" id="PR01315">
    <property type="entry name" value="BATTENIN"/>
</dbReference>